<protein>
    <recommendedName>
        <fullName evidence="2">DUF1552 domain-containing protein</fullName>
    </recommendedName>
</protein>
<name>A0A382AMX2_9ZZZZ</name>
<dbReference type="PROSITE" id="PS51318">
    <property type="entry name" value="TAT"/>
    <property type="match status" value="1"/>
</dbReference>
<dbReference type="AlphaFoldDB" id="A0A382AMX2"/>
<dbReference type="Pfam" id="PF07586">
    <property type="entry name" value="HXXSHH"/>
    <property type="match status" value="1"/>
</dbReference>
<dbReference type="NCBIfam" id="TIGR01409">
    <property type="entry name" value="TAT_signal_seq"/>
    <property type="match status" value="1"/>
</dbReference>
<reference evidence="1" key="1">
    <citation type="submission" date="2018-05" db="EMBL/GenBank/DDBJ databases">
        <authorList>
            <person name="Lanie J.A."/>
            <person name="Ng W.-L."/>
            <person name="Kazmierczak K.M."/>
            <person name="Andrzejewski T.M."/>
            <person name="Davidsen T.M."/>
            <person name="Wayne K.J."/>
            <person name="Tettelin H."/>
            <person name="Glass J.I."/>
            <person name="Rusch D."/>
            <person name="Podicherti R."/>
            <person name="Tsui H.-C.T."/>
            <person name="Winkler M.E."/>
        </authorList>
    </citation>
    <scope>NUCLEOTIDE SEQUENCE</scope>
</reference>
<proteinExistence type="predicted"/>
<sequence>MILESNRREFLRNTGLGAGALALGPVVQQLQARAEGKGPKAPRFVFVVESNGVRPEQIAPSGITRKPRRQEPLNGPAEFFDASLKGRKLPMSLEPIAKWQDKVTIVQGLSGRVAGGGHSNNFKALGANGEGQKGESTSILGPTVDGVLAQHIGGIFPHIGLGISKRLQNSVVYSISASGKNKPLPIMVKPDQAMGTLFGSVASGSAKNDFVARRNLLDFLRDDVKRVEKTLGGPEKEQLSAYLATFDTLGDRQSRLNEIEHTLRKHAPVTNDKYTSEVETDRLDAQFDLAAASLIAGLTNVVTISSAAGIRDFDICFTGLGLKKGKHHTGHGGSQNGMDWAGVYNFIRRFHFEQIAKLAKKLESIPEGNGTMLDNTVIVYLSDGAEGHHSRTWEWPFVMLGNAGGKLKAGRYVDYPGYGMLGHRTTANLYTTFLNIAGNNAERFGMADPNLKDLDQTGPLTELLA</sequence>
<dbReference type="EMBL" id="UINC01025993">
    <property type="protein sequence ID" value="SVB02631.1"/>
    <property type="molecule type" value="Genomic_DNA"/>
</dbReference>
<dbReference type="InterPro" id="IPR019546">
    <property type="entry name" value="TAT_signal_bac_arc"/>
</dbReference>
<organism evidence="1">
    <name type="scientific">marine metagenome</name>
    <dbReference type="NCBI Taxonomy" id="408172"/>
    <lineage>
        <taxon>unclassified sequences</taxon>
        <taxon>metagenomes</taxon>
        <taxon>ecological metagenomes</taxon>
    </lineage>
</organism>
<accession>A0A382AMX2</accession>
<dbReference type="InterPro" id="IPR006311">
    <property type="entry name" value="TAT_signal"/>
</dbReference>
<evidence type="ECO:0008006" key="2">
    <source>
        <dbReference type="Google" id="ProtNLM"/>
    </source>
</evidence>
<evidence type="ECO:0000313" key="1">
    <source>
        <dbReference type="EMBL" id="SVB02631.1"/>
    </source>
</evidence>
<gene>
    <name evidence="1" type="ORF">METZ01_LOCUS155485</name>
</gene>
<dbReference type="InterPro" id="IPR011447">
    <property type="entry name" value="DUF1552"/>
</dbReference>